<name>A0ABP9FVW6_9MICC</name>
<accession>A0ABP9FVW6</accession>
<sequence>MSVPINAEPRGVSVPSAAATNTLPVEAGLASLDDTGIFAPPRDKMLHLARIYPTDRILAVFRANAGLDTRGAEPPGGWEDWGHSNEQAWGERDYPGQGKAQTANLLRGHYAGHFLSMLALAYAGTQDQHLKTKVDDVVDGLAQCQQALAATGRYSHPGFLAAYGEWQFARLEHLAPYGEIWAPYYTAHKIMAGLLDAYELAGNQQALSVLTGMADWVHHRLHNLTPERRQQMWSLYIAGEFGGMNETLARLAKITARPEHLAAAQFFDQTELLEACARGEDILDGKHANQHIPQFIGYLHEYDLTGDQRYFDAAVGLFNMVVPGRTYAHGGSGESELWGRPNTQAGDIGRRNAETCVAYNMIKLARELFMRTADPIYTDYIEQALTNQILGSRKNADSASTRSDTSPEVTYMFPVHPGARREYGNTGTCCGGTGLENHVKYQDSIFFTAPNQTWISLYSPAQLSAEANGIGLRIEGDYPYSTQVRVVVDAVHERTPEHTLHLRIPGWLAPASSAQESPVVKVNGQRSDLTPEPGTYLSLTRHWQPGDVVDLQLPMRLRALPTIDDASVQHLQIGPVVLAAISDQQSSLQLPLLGLRALDGSLVPDTRTGGGEDPTANTEELLRQLRRTGSLDFAGLQWEPVHSGSDTSYHMYVTAADDTIAFAGEDSGVPNRLRPNGQTVLESLWADGGFPTRRAFLARTADVVSAAREEGVLSAAEAEKVLITAATAPLNAAPLSSPGHGDAPARNSSTVQGTGQRVRFQDSAECESVEHVTWHLPVHWHQITAPPLVSISITGQVSPTGWHTEHPQITLTAEQLSNSTDQDLQLEYQVDDGAWNTYRSLFTLDVEGVHRLRARVTTAEGTANFAEARLQIDSTPPVTAHQVLINGSGAEIRLRAEDSVSGVERVQWEGPGTFWATYQGPFVRALTETEQIIEFAATDVAGNEEPRRQIVLPARQPEGDHR</sequence>
<dbReference type="Proteomes" id="UP001500368">
    <property type="component" value="Unassembled WGS sequence"/>
</dbReference>
<dbReference type="InterPro" id="IPR049046">
    <property type="entry name" value="Beta-AFase-like_GH127_middle"/>
</dbReference>
<dbReference type="Pfam" id="PF07944">
    <property type="entry name" value="Beta-AFase-like_GH127_cat"/>
    <property type="match status" value="1"/>
</dbReference>
<dbReference type="SUPFAM" id="SSF48208">
    <property type="entry name" value="Six-hairpin glycosidases"/>
    <property type="match status" value="1"/>
</dbReference>
<protein>
    <recommendedName>
        <fullName evidence="6">Glycosyl hydrolase</fullName>
    </recommendedName>
</protein>
<evidence type="ECO:0000259" key="2">
    <source>
        <dbReference type="Pfam" id="PF07944"/>
    </source>
</evidence>
<gene>
    <name evidence="4" type="ORF">GCM10025790_13370</name>
</gene>
<reference evidence="5" key="1">
    <citation type="journal article" date="2019" name="Int. J. Syst. Evol. Microbiol.">
        <title>The Global Catalogue of Microorganisms (GCM) 10K type strain sequencing project: providing services to taxonomists for standard genome sequencing and annotation.</title>
        <authorList>
            <consortium name="The Broad Institute Genomics Platform"/>
            <consortium name="The Broad Institute Genome Sequencing Center for Infectious Disease"/>
            <person name="Wu L."/>
            <person name="Ma J."/>
        </authorList>
    </citation>
    <scope>NUCLEOTIDE SEQUENCE [LARGE SCALE GENOMIC DNA]</scope>
    <source>
        <strain evidence="5">JCM 19129</strain>
    </source>
</reference>
<evidence type="ECO:0000256" key="1">
    <source>
        <dbReference type="SAM" id="MobiDB-lite"/>
    </source>
</evidence>
<feature type="region of interest" description="Disordered" evidence="1">
    <location>
        <begin position="734"/>
        <end position="753"/>
    </location>
</feature>
<evidence type="ECO:0000313" key="4">
    <source>
        <dbReference type="EMBL" id="GAA4918887.1"/>
    </source>
</evidence>
<keyword evidence="5" id="KW-1185">Reference proteome</keyword>
<organism evidence="4 5">
    <name type="scientific">Nesterenkonia rhizosphaerae</name>
    <dbReference type="NCBI Taxonomy" id="1348272"/>
    <lineage>
        <taxon>Bacteria</taxon>
        <taxon>Bacillati</taxon>
        <taxon>Actinomycetota</taxon>
        <taxon>Actinomycetes</taxon>
        <taxon>Micrococcales</taxon>
        <taxon>Micrococcaceae</taxon>
        <taxon>Nesterenkonia</taxon>
    </lineage>
</organism>
<evidence type="ECO:0008006" key="6">
    <source>
        <dbReference type="Google" id="ProtNLM"/>
    </source>
</evidence>
<dbReference type="RefSeq" id="WP_345477294.1">
    <property type="nucleotide sequence ID" value="NZ_BAABLW010000007.1"/>
</dbReference>
<dbReference type="Pfam" id="PF20736">
    <property type="entry name" value="Glyco_hydro127M"/>
    <property type="match status" value="1"/>
</dbReference>
<dbReference type="PANTHER" id="PTHR31151:SF0">
    <property type="entry name" value="PROLINE-TRNA LIGASE (DUF1680)"/>
    <property type="match status" value="1"/>
</dbReference>
<feature type="domain" description="Non-reducing end beta-L-arabinofuranosidase-like GH127 catalytic" evidence="2">
    <location>
        <begin position="37"/>
        <end position="443"/>
    </location>
</feature>
<dbReference type="InterPro" id="IPR012878">
    <property type="entry name" value="Beta-AFase-like_GH127_cat"/>
</dbReference>
<dbReference type="InterPro" id="IPR008928">
    <property type="entry name" value="6-hairpin_glycosidase_sf"/>
</dbReference>
<dbReference type="PANTHER" id="PTHR31151">
    <property type="entry name" value="PROLINE-TRNA LIGASE (DUF1680)"/>
    <property type="match status" value="1"/>
</dbReference>
<dbReference type="EMBL" id="BAABLW010000007">
    <property type="protein sequence ID" value="GAA4918887.1"/>
    <property type="molecule type" value="Genomic_DNA"/>
</dbReference>
<comment type="caution">
    <text evidence="4">The sequence shown here is derived from an EMBL/GenBank/DDBJ whole genome shotgun (WGS) entry which is preliminary data.</text>
</comment>
<proteinExistence type="predicted"/>
<evidence type="ECO:0000259" key="3">
    <source>
        <dbReference type="Pfam" id="PF20736"/>
    </source>
</evidence>
<evidence type="ECO:0000313" key="5">
    <source>
        <dbReference type="Proteomes" id="UP001500368"/>
    </source>
</evidence>
<feature type="domain" description="Non-reducing end beta-L-arabinofuranosidase-like GH127 middle" evidence="3">
    <location>
        <begin position="454"/>
        <end position="555"/>
    </location>
</feature>